<evidence type="ECO:0000256" key="1">
    <source>
        <dbReference type="SAM" id="MobiDB-lite"/>
    </source>
</evidence>
<dbReference type="Pfam" id="PF05656">
    <property type="entry name" value="DUF805"/>
    <property type="match status" value="1"/>
</dbReference>
<evidence type="ECO:0000313" key="4">
    <source>
        <dbReference type="Proteomes" id="UP000297986"/>
    </source>
</evidence>
<keyword evidence="2" id="KW-0812">Transmembrane</keyword>
<evidence type="ECO:0000256" key="2">
    <source>
        <dbReference type="SAM" id="Phobius"/>
    </source>
</evidence>
<comment type="caution">
    <text evidence="3">The sequence shown here is derived from an EMBL/GenBank/DDBJ whole genome shotgun (WGS) entry which is preliminary data.</text>
</comment>
<dbReference type="AlphaFoldDB" id="A0A4Z1DSH3"/>
<feature type="transmembrane region" description="Helical" evidence="2">
    <location>
        <begin position="60"/>
        <end position="81"/>
    </location>
</feature>
<feature type="transmembrane region" description="Helical" evidence="2">
    <location>
        <begin position="21"/>
        <end position="40"/>
    </location>
</feature>
<gene>
    <name evidence="3" type="ORF">E5S68_00955</name>
</gene>
<dbReference type="Proteomes" id="UP000297986">
    <property type="component" value="Unassembled WGS sequence"/>
</dbReference>
<dbReference type="GO" id="GO:0016020">
    <property type="term" value="C:membrane"/>
    <property type="evidence" value="ECO:0007669"/>
    <property type="project" value="InterPro"/>
</dbReference>
<keyword evidence="2" id="KW-0472">Membrane</keyword>
<feature type="transmembrane region" description="Helical" evidence="2">
    <location>
        <begin position="117"/>
        <end position="135"/>
    </location>
</feature>
<feature type="region of interest" description="Disordered" evidence="1">
    <location>
        <begin position="191"/>
        <end position="220"/>
    </location>
</feature>
<feature type="transmembrane region" description="Helical" evidence="2">
    <location>
        <begin position="93"/>
        <end position="111"/>
    </location>
</feature>
<proteinExistence type="predicted"/>
<protein>
    <submittedName>
        <fullName evidence="3">DUF805 domain-containing protein</fullName>
    </submittedName>
</protein>
<organism evidence="3 4">
    <name type="scientific">Streptococcus rubneri</name>
    <dbReference type="NCBI Taxonomy" id="1234680"/>
    <lineage>
        <taxon>Bacteria</taxon>
        <taxon>Bacillati</taxon>
        <taxon>Bacillota</taxon>
        <taxon>Bacilli</taxon>
        <taxon>Lactobacillales</taxon>
        <taxon>Streptococcaceae</taxon>
        <taxon>Streptococcus</taxon>
    </lineage>
</organism>
<name>A0A4Z1DSH3_9STRE</name>
<dbReference type="EMBL" id="SRRP01000001">
    <property type="protein sequence ID" value="TGN91562.1"/>
    <property type="molecule type" value="Genomic_DNA"/>
</dbReference>
<dbReference type="RefSeq" id="WP_135781972.1">
    <property type="nucleotide sequence ID" value="NZ_MRXY01000012.1"/>
</dbReference>
<dbReference type="InterPro" id="IPR008523">
    <property type="entry name" value="DUF805"/>
</dbReference>
<keyword evidence="4" id="KW-1185">Reference proteome</keyword>
<dbReference type="OrthoDB" id="2285053at2"/>
<keyword evidence="2" id="KW-1133">Transmembrane helix</keyword>
<evidence type="ECO:0000313" key="3">
    <source>
        <dbReference type="EMBL" id="TGN91562.1"/>
    </source>
</evidence>
<accession>A0A4Z1DSH3</accession>
<reference evidence="3 4" key="1">
    <citation type="submission" date="2019-04" db="EMBL/GenBank/DDBJ databases">
        <title>Genome sequencing of Streptococcus rubneri DSM 26920(T).</title>
        <authorList>
            <person name="Kook J.-K."/>
            <person name="Park S.-N."/>
            <person name="Lim Y.K."/>
        </authorList>
    </citation>
    <scope>NUCLEOTIDE SEQUENCE [LARGE SCALE GENOMIC DNA]</scope>
    <source>
        <strain evidence="3 4">DSM 26920</strain>
    </source>
</reference>
<sequence length="220" mass="24858">MKSLRLFWMQYADFTRVSDRKDFWISQLWHLLFTSPFWMYELVRSSATSNQTDQLSSLQTMGLAEWLAVFFLLYVYLAFVPQQAIVVRRLRDAGFHWSLILLFWGPIFLYLLSPIQILLVLVGAAVITLAILLSFSSVGQQSIHEEEQEPLAPSLAGNFTGGNPSNFSSPQSFSSIPNMVSAPLGPVEKAPLEQRIELEEQNSLKNENEVAGEHASNTDD</sequence>